<sequence length="200" mass="22549">MRIIFLSLSLAIMLIIALSFALVIVNVYAERPSSTPSEEIEIINQSNTDAVKFKIALINQLGSVAIVYDYKGADKRFYLDFEIITDNEPLNLVGVSLNGVDIEQEVLLTSSQLKFEDGQYILSFDDSIPKTGFFVDLDSRDEYLKLAEFARGDGIKFCVKCIERRTGVVRNISFKLSLEKGKKFFDLIEEYGKNVKGFMG</sequence>
<evidence type="ECO:0000313" key="1">
    <source>
        <dbReference type="EMBL" id="AYE36804.1"/>
    </source>
</evidence>
<keyword evidence="1" id="KW-0614">Plasmid</keyword>
<name>A0A386PMJ6_9SPIR</name>
<dbReference type="RefSeq" id="WP_120104723.1">
    <property type="nucleotide sequence ID" value="NZ_CP028885.1"/>
</dbReference>
<dbReference type="EMBL" id="CP028885">
    <property type="protein sequence ID" value="AYE36804.1"/>
    <property type="molecule type" value="Genomic_DNA"/>
</dbReference>
<dbReference type="KEGG" id="btur:DB313_04715"/>
<reference evidence="1 2" key="1">
    <citation type="journal article" date="2018" name="Infect. Genet. Evol.">
        <title>Genome-wide analysis of Borrelia turcica and 'Candidatus Borrelia tachyglossi' shows relapsing fever-like genomes with unique genomic links to Lyme disease Borrelia.</title>
        <authorList>
            <person name="Gofton A.W."/>
            <person name="Margos G."/>
            <person name="Fingerle V."/>
            <person name="Hepner S."/>
            <person name="Loh S.M."/>
            <person name="Ryan U."/>
            <person name="Irwin P."/>
            <person name="Oskam C.L."/>
        </authorList>
    </citation>
    <scope>NUCLEOTIDE SEQUENCE [LARGE SCALE GENOMIC DNA]</scope>
    <source>
        <strain evidence="1 2">IST7</strain>
        <plasmid evidence="1">lp129</plasmid>
    </source>
</reference>
<dbReference type="OrthoDB" id="350984at2"/>
<keyword evidence="2" id="KW-1185">Reference proteome</keyword>
<organism evidence="1 2">
    <name type="scientific">Borrelia turcica IST7</name>
    <dbReference type="NCBI Taxonomy" id="1104446"/>
    <lineage>
        <taxon>Bacteria</taxon>
        <taxon>Pseudomonadati</taxon>
        <taxon>Spirochaetota</taxon>
        <taxon>Spirochaetia</taxon>
        <taxon>Spirochaetales</taxon>
        <taxon>Borreliaceae</taxon>
        <taxon>Borrelia</taxon>
    </lineage>
</organism>
<gene>
    <name evidence="1" type="ORF">DB313_04715</name>
</gene>
<dbReference type="Proteomes" id="UP000275571">
    <property type="component" value="Plasmid lp129"/>
</dbReference>
<dbReference type="AlphaFoldDB" id="A0A386PMJ6"/>
<proteinExistence type="predicted"/>
<accession>A0A386PMJ6</accession>
<protein>
    <submittedName>
        <fullName evidence="1">Uncharacterized protein</fullName>
    </submittedName>
</protein>
<geneLocation type="plasmid" evidence="1 2">
    <name>lp129</name>
</geneLocation>
<evidence type="ECO:0000313" key="2">
    <source>
        <dbReference type="Proteomes" id="UP000275571"/>
    </source>
</evidence>